<keyword evidence="2" id="KW-0732">Signal</keyword>
<gene>
    <name evidence="3" type="ORF">EV672_101631</name>
</gene>
<dbReference type="OrthoDB" id="9788733at2"/>
<proteinExistence type="predicted"/>
<evidence type="ECO:0000256" key="1">
    <source>
        <dbReference type="SAM" id="Coils"/>
    </source>
</evidence>
<evidence type="ECO:0000313" key="4">
    <source>
        <dbReference type="Proteomes" id="UP000294593"/>
    </source>
</evidence>
<sequence length="482" mass="52309">MSFLRHPTRLALAAGLLLSTTAHAQGKAPTLDANGLQQLRQQIDELKRSYDSRIQALESQLQQAQQQLTQQAAQQQSTAAAVAAATTSLAAPNTTIAADGAGAASGGANRFNPAVSLILTGGYAGLSKSPDTWQLSGFLPNGGEIGPGKRGFGLGESELTLSANIDHLFYGAVTLAVSGENTISAEEAFLQTTALPAGLKLKAGRFFAGLGYLNQQHAHNWDFIDAPLAQQAFLGGRLQQEGVQARWVLPLERYVELGLELGNSNGFPGSERDRNGTGATLLSAHTGGDIGFSHSWRAGASWLQTRADGREWTSTDPIDSATTYTNTFSGRSRIWALDGVWKWAPNGNGRVTNFKLQGEYFRRTESGQVAFDTASLNSIDSYRSAQSGWHLQGVYQFMPQWRVGLRHDRLDSGRNDFGVNALSLALPSHKPQRDTLMVDWSPSEYSRWRLQFSDDRARQGVTDHQIFLQYQMSLGAHGAHSY</sequence>
<keyword evidence="4" id="KW-1185">Reference proteome</keyword>
<name>A0A4R6RP06_9BURK</name>
<dbReference type="SUPFAM" id="SSF56935">
    <property type="entry name" value="Porins"/>
    <property type="match status" value="1"/>
</dbReference>
<protein>
    <recommendedName>
        <fullName evidence="5">Phosphate-selective porin O/P</fullName>
    </recommendedName>
</protein>
<dbReference type="Gene3D" id="2.40.160.10">
    <property type="entry name" value="Porin"/>
    <property type="match status" value="1"/>
</dbReference>
<keyword evidence="1" id="KW-0175">Coiled coil</keyword>
<evidence type="ECO:0008006" key="5">
    <source>
        <dbReference type="Google" id="ProtNLM"/>
    </source>
</evidence>
<organism evidence="3 4">
    <name type="scientific">Aquabacterium commune</name>
    <dbReference type="NCBI Taxonomy" id="70586"/>
    <lineage>
        <taxon>Bacteria</taxon>
        <taxon>Pseudomonadati</taxon>
        <taxon>Pseudomonadota</taxon>
        <taxon>Betaproteobacteria</taxon>
        <taxon>Burkholderiales</taxon>
        <taxon>Aquabacterium</taxon>
    </lineage>
</organism>
<feature type="chain" id="PRO_5020973102" description="Phosphate-selective porin O/P" evidence="2">
    <location>
        <begin position="25"/>
        <end position="482"/>
    </location>
</feature>
<feature type="signal peptide" evidence="2">
    <location>
        <begin position="1"/>
        <end position="24"/>
    </location>
</feature>
<dbReference type="RefSeq" id="WP_133606110.1">
    <property type="nucleotide sequence ID" value="NZ_SNXW01000001.1"/>
</dbReference>
<evidence type="ECO:0000313" key="3">
    <source>
        <dbReference type="EMBL" id="TDP88481.1"/>
    </source>
</evidence>
<feature type="coiled-coil region" evidence="1">
    <location>
        <begin position="36"/>
        <end position="74"/>
    </location>
</feature>
<dbReference type="Proteomes" id="UP000294593">
    <property type="component" value="Unassembled WGS sequence"/>
</dbReference>
<accession>A0A4R6RP06</accession>
<dbReference type="AlphaFoldDB" id="A0A4R6RP06"/>
<dbReference type="InterPro" id="IPR023614">
    <property type="entry name" value="Porin_dom_sf"/>
</dbReference>
<reference evidence="3 4" key="1">
    <citation type="submission" date="2019-03" db="EMBL/GenBank/DDBJ databases">
        <title>Genomic Encyclopedia of Type Strains, Phase IV (KMG-IV): sequencing the most valuable type-strain genomes for metagenomic binning, comparative biology and taxonomic classification.</title>
        <authorList>
            <person name="Goeker M."/>
        </authorList>
    </citation>
    <scope>NUCLEOTIDE SEQUENCE [LARGE SCALE GENOMIC DNA]</scope>
    <source>
        <strain evidence="3 4">DSM 11901</strain>
    </source>
</reference>
<dbReference type="EMBL" id="SNXW01000001">
    <property type="protein sequence ID" value="TDP88481.1"/>
    <property type="molecule type" value="Genomic_DNA"/>
</dbReference>
<comment type="caution">
    <text evidence="3">The sequence shown here is derived from an EMBL/GenBank/DDBJ whole genome shotgun (WGS) entry which is preliminary data.</text>
</comment>
<evidence type="ECO:0000256" key="2">
    <source>
        <dbReference type="SAM" id="SignalP"/>
    </source>
</evidence>